<dbReference type="AlphaFoldDB" id="A0A915CPE5"/>
<protein>
    <submittedName>
        <fullName evidence="5">C2 NT-type domain-containing protein</fullName>
    </submittedName>
</protein>
<feature type="compositionally biased region" description="Polar residues" evidence="2">
    <location>
        <begin position="203"/>
        <end position="213"/>
    </location>
</feature>
<feature type="region of interest" description="Disordered" evidence="2">
    <location>
        <begin position="428"/>
        <end position="460"/>
    </location>
</feature>
<keyword evidence="4" id="KW-1185">Reference proteome</keyword>
<dbReference type="Proteomes" id="UP000887574">
    <property type="component" value="Unplaced"/>
</dbReference>
<feature type="compositionally biased region" description="Polar residues" evidence="2">
    <location>
        <begin position="222"/>
        <end position="234"/>
    </location>
</feature>
<dbReference type="InterPro" id="IPR019448">
    <property type="entry name" value="NT-C2"/>
</dbReference>
<evidence type="ECO:0000256" key="1">
    <source>
        <dbReference type="ARBA" id="ARBA00034780"/>
    </source>
</evidence>
<sequence>MSFLRGVKKRRIQFQVELMVVSLSDVPLLNAVIFAKVRLMECGTFEAYTSHRPVISYQVDFMKPANTDPLTSDLELSEECSAENSQPFQFQCRIPFDERTGELEECRCKISLRKEDRTGRAPQKLGFVVLNLSEFAASGTSGITQSFLLDGYSGGQRQDNSRVQCHIKMNHQAQDPLFKVPTTFLNAAEEEHLNPADRKAPSCTPTNTSSSADPKSKGASVNPASNTATSTENGETAGAEPVVTSRHNTLSSIIHSRFGSDHQHEEPRPTSCSTFSSAPSSGGCGVSSADRSSWHAGPSTYSSNLGISDQTSSHPQVGMRAADALPLTNSSVGHHHSARRMSEERLAMSLAGGGGTTNASLANRVQKTRRDAEDVIEEVLAETSALMESSSEYEEDMEGGGISGPGLALFISKDGTSTALGTHNSDKAVELDGSTRNGSDTTPHMANKGFERVTLNDTLR</sequence>
<dbReference type="PROSITE" id="PS51840">
    <property type="entry name" value="C2_NT"/>
    <property type="match status" value="1"/>
</dbReference>
<feature type="compositionally biased region" description="Basic and acidic residues" evidence="2">
    <location>
        <begin position="258"/>
        <end position="268"/>
    </location>
</feature>
<comment type="similarity">
    <text evidence="1">Belongs to the EEIG family.</text>
</comment>
<evidence type="ECO:0000259" key="3">
    <source>
        <dbReference type="PROSITE" id="PS51840"/>
    </source>
</evidence>
<dbReference type="InterPro" id="IPR039931">
    <property type="entry name" value="EEIG1/2-like"/>
</dbReference>
<dbReference type="Pfam" id="PF10358">
    <property type="entry name" value="NT-C2"/>
    <property type="match status" value="1"/>
</dbReference>
<feature type="domain" description="C2 NT-type" evidence="3">
    <location>
        <begin position="4"/>
        <end position="171"/>
    </location>
</feature>
<dbReference type="PANTHER" id="PTHR21456:SF1">
    <property type="entry name" value="C2 NT-TYPE DOMAIN-CONTAINING PROTEIN"/>
    <property type="match status" value="1"/>
</dbReference>
<organism evidence="4 5">
    <name type="scientific">Ditylenchus dipsaci</name>
    <dbReference type="NCBI Taxonomy" id="166011"/>
    <lineage>
        <taxon>Eukaryota</taxon>
        <taxon>Metazoa</taxon>
        <taxon>Ecdysozoa</taxon>
        <taxon>Nematoda</taxon>
        <taxon>Chromadorea</taxon>
        <taxon>Rhabditida</taxon>
        <taxon>Tylenchina</taxon>
        <taxon>Tylenchomorpha</taxon>
        <taxon>Sphaerularioidea</taxon>
        <taxon>Anguinidae</taxon>
        <taxon>Anguininae</taxon>
        <taxon>Ditylenchus</taxon>
    </lineage>
</organism>
<evidence type="ECO:0000313" key="5">
    <source>
        <dbReference type="WBParaSite" id="jg10789"/>
    </source>
</evidence>
<feature type="region of interest" description="Disordered" evidence="2">
    <location>
        <begin position="258"/>
        <end position="297"/>
    </location>
</feature>
<evidence type="ECO:0000313" key="4">
    <source>
        <dbReference type="Proteomes" id="UP000887574"/>
    </source>
</evidence>
<proteinExistence type="inferred from homology"/>
<dbReference type="PANTHER" id="PTHR21456">
    <property type="entry name" value="FAMILY WITH SEQUENCE SIMILARITY 102"/>
    <property type="match status" value="1"/>
</dbReference>
<evidence type="ECO:0000256" key="2">
    <source>
        <dbReference type="SAM" id="MobiDB-lite"/>
    </source>
</evidence>
<feature type="region of interest" description="Disordered" evidence="2">
    <location>
        <begin position="192"/>
        <end position="243"/>
    </location>
</feature>
<reference evidence="5" key="1">
    <citation type="submission" date="2022-11" db="UniProtKB">
        <authorList>
            <consortium name="WormBaseParasite"/>
        </authorList>
    </citation>
    <scope>IDENTIFICATION</scope>
</reference>
<dbReference type="WBParaSite" id="jg10789">
    <property type="protein sequence ID" value="jg10789"/>
    <property type="gene ID" value="jg10789"/>
</dbReference>
<feature type="compositionally biased region" description="Polar residues" evidence="2">
    <location>
        <begin position="434"/>
        <end position="444"/>
    </location>
</feature>
<name>A0A915CPE5_9BILA</name>
<feature type="compositionally biased region" description="Low complexity" evidence="2">
    <location>
        <begin position="269"/>
        <end position="281"/>
    </location>
</feature>
<accession>A0A915CPE5</accession>